<comment type="subcellular location">
    <subcellularLocation>
        <location evidence="1">Mitochondrion</location>
    </subcellularLocation>
</comment>
<dbReference type="PANTHER" id="PTHR28235">
    <property type="entry name" value="PROTEIN FYV4, MITOCHONDRIAL"/>
    <property type="match status" value="1"/>
</dbReference>
<feature type="domain" description="Small ribosomal subunit protein mS41 SAM" evidence="5">
    <location>
        <begin position="58"/>
        <end position="114"/>
    </location>
</feature>
<keyword evidence="3" id="KW-0496">Mitochondrion</keyword>
<gene>
    <name evidence="6" type="ORF">PPERSA_02403</name>
</gene>
<evidence type="ECO:0000313" key="7">
    <source>
        <dbReference type="Proteomes" id="UP000054937"/>
    </source>
</evidence>
<evidence type="ECO:0000256" key="4">
    <source>
        <dbReference type="ARBA" id="ARBA00035129"/>
    </source>
</evidence>
<name>A0A0V0QBE7_PSEPJ</name>
<evidence type="ECO:0000256" key="1">
    <source>
        <dbReference type="ARBA" id="ARBA00004173"/>
    </source>
</evidence>
<protein>
    <recommendedName>
        <fullName evidence="4">Small ribosomal subunit protein mS41</fullName>
    </recommendedName>
</protein>
<evidence type="ECO:0000256" key="3">
    <source>
        <dbReference type="ARBA" id="ARBA00023128"/>
    </source>
</evidence>
<dbReference type="EMBL" id="LDAU01000210">
    <property type="protein sequence ID" value="KRW99545.1"/>
    <property type="molecule type" value="Genomic_DNA"/>
</dbReference>
<evidence type="ECO:0000259" key="5">
    <source>
        <dbReference type="SMART" id="SM01238"/>
    </source>
</evidence>
<sequence>MNSNILKSVFTLSSQKIMNFKPQYFLRKYPVEPKLRRRTVTPIYPPPGLNLQIPEWEVEMFMKRIGGGCNEIATDKFETLQEVFESDSKAMKEKGIPPKIRRYILDIKEQLRRGVLTFEYLERRTVFEKTPSAKQN</sequence>
<dbReference type="AlphaFoldDB" id="A0A0V0QBE7"/>
<dbReference type="OrthoDB" id="18595at2759"/>
<comment type="similarity">
    <text evidence="2">Belongs to the mitochondrion-specific ribosomal protein mS41 family.</text>
</comment>
<dbReference type="InterPro" id="IPR039603">
    <property type="entry name" value="Ribosomal_mS41"/>
</dbReference>
<evidence type="ECO:0000313" key="6">
    <source>
        <dbReference type="EMBL" id="KRW99545.1"/>
    </source>
</evidence>
<comment type="caution">
    <text evidence="6">The sequence shown here is derived from an EMBL/GenBank/DDBJ whole genome shotgun (WGS) entry which is preliminary data.</text>
</comment>
<organism evidence="6 7">
    <name type="scientific">Pseudocohnilembus persalinus</name>
    <name type="common">Ciliate</name>
    <dbReference type="NCBI Taxonomy" id="266149"/>
    <lineage>
        <taxon>Eukaryota</taxon>
        <taxon>Sar</taxon>
        <taxon>Alveolata</taxon>
        <taxon>Ciliophora</taxon>
        <taxon>Intramacronucleata</taxon>
        <taxon>Oligohymenophorea</taxon>
        <taxon>Scuticociliatia</taxon>
        <taxon>Philasterida</taxon>
        <taxon>Pseudocohnilembidae</taxon>
        <taxon>Pseudocohnilembus</taxon>
    </lineage>
</organism>
<keyword evidence="7" id="KW-1185">Reference proteome</keyword>
<dbReference type="InParanoid" id="A0A0V0QBE7"/>
<dbReference type="InterPro" id="IPR019083">
    <property type="entry name" value="SAM_Ribosomal_mS41"/>
</dbReference>
<reference evidence="6 7" key="1">
    <citation type="journal article" date="2015" name="Sci. Rep.">
        <title>Genome of the facultative scuticociliatosis pathogen Pseudocohnilembus persalinus provides insight into its virulence through horizontal gene transfer.</title>
        <authorList>
            <person name="Xiong J."/>
            <person name="Wang G."/>
            <person name="Cheng J."/>
            <person name="Tian M."/>
            <person name="Pan X."/>
            <person name="Warren A."/>
            <person name="Jiang C."/>
            <person name="Yuan D."/>
            <person name="Miao W."/>
        </authorList>
    </citation>
    <scope>NUCLEOTIDE SEQUENCE [LARGE SCALE GENOMIC DNA]</scope>
    <source>
        <strain evidence="6">36N120E</strain>
    </source>
</reference>
<evidence type="ECO:0000256" key="2">
    <source>
        <dbReference type="ARBA" id="ARBA00010492"/>
    </source>
</evidence>
<dbReference type="OMA" id="EWEVEMF"/>
<accession>A0A0V0QBE7</accession>
<proteinExistence type="inferred from homology"/>
<dbReference type="SMART" id="SM01238">
    <property type="entry name" value="IGR"/>
    <property type="match status" value="1"/>
</dbReference>
<dbReference type="PANTHER" id="PTHR28235:SF1">
    <property type="entry name" value="SMALL RIBOSOMAL SUBUNIT PROTEIN MS41"/>
    <property type="match status" value="1"/>
</dbReference>
<dbReference type="Proteomes" id="UP000054937">
    <property type="component" value="Unassembled WGS sequence"/>
</dbReference>
<dbReference type="Pfam" id="PF09597">
    <property type="entry name" value="SAM_Ribosomal_mS41"/>
    <property type="match status" value="1"/>
</dbReference>
<dbReference type="GO" id="GO:0005739">
    <property type="term" value="C:mitochondrion"/>
    <property type="evidence" value="ECO:0007669"/>
    <property type="project" value="UniProtKB-SubCell"/>
</dbReference>